<dbReference type="RefSeq" id="WP_079648927.1">
    <property type="nucleotide sequence ID" value="NZ_FUYM01000006.1"/>
</dbReference>
<proteinExistence type="predicted"/>
<evidence type="ECO:0008006" key="4">
    <source>
        <dbReference type="Google" id="ProtNLM"/>
    </source>
</evidence>
<name>A0A1T5E435_9SPHN</name>
<evidence type="ECO:0000313" key="3">
    <source>
        <dbReference type="Proteomes" id="UP000189818"/>
    </source>
</evidence>
<dbReference type="STRING" id="439228.SAMN06295920_106168"/>
<feature type="transmembrane region" description="Helical" evidence="1">
    <location>
        <begin position="89"/>
        <end position="112"/>
    </location>
</feature>
<reference evidence="3" key="1">
    <citation type="submission" date="2017-02" db="EMBL/GenBank/DDBJ databases">
        <authorList>
            <person name="Varghese N."/>
            <person name="Submissions S."/>
        </authorList>
    </citation>
    <scope>NUCLEOTIDE SEQUENCE [LARGE SCALE GENOMIC DNA]</scope>
    <source>
        <strain evidence="3">UM2</strain>
    </source>
</reference>
<dbReference type="EMBL" id="FUYM01000006">
    <property type="protein sequence ID" value="SKB78802.1"/>
    <property type="molecule type" value="Genomic_DNA"/>
</dbReference>
<keyword evidence="1" id="KW-1133">Transmembrane helix</keyword>
<evidence type="ECO:0000313" key="2">
    <source>
        <dbReference type="EMBL" id="SKB78802.1"/>
    </source>
</evidence>
<keyword evidence="1" id="KW-0812">Transmembrane</keyword>
<keyword evidence="1" id="KW-0472">Membrane</keyword>
<evidence type="ECO:0000256" key="1">
    <source>
        <dbReference type="SAM" id="Phobius"/>
    </source>
</evidence>
<dbReference type="AlphaFoldDB" id="A0A1T5E435"/>
<dbReference type="Proteomes" id="UP000189818">
    <property type="component" value="Unassembled WGS sequence"/>
</dbReference>
<gene>
    <name evidence="2" type="ORF">SAMN06295920_106168</name>
</gene>
<accession>A0A1T5E435</accession>
<keyword evidence="3" id="KW-1185">Reference proteome</keyword>
<sequence length="227" mass="23906">MPAAPLTRYRCVLLRRSGASEIRIVRAEDAAAARARLAAAGLDPVSVEPIGPSLLDRLGDRFARGGWRLPRWRPALPPGAALPAGRVRAIALFALATIPVTTAVAAWGLAGFDRWQAARLARREAPALAAYARGAATEAARVRIDAVMAAPPVSALADRLRAVLPEEAGLAGMELAEGGELTVEIETPDPDRLRPALAADPLLGSLREVGQARTQGGTMRVTLRGRI</sequence>
<protein>
    <recommendedName>
        <fullName evidence="4">GspL periplasmic domain-containing protein</fullName>
    </recommendedName>
</protein>
<organism evidence="2 3">
    <name type="scientific">Rhizorhabdus histidinilytica</name>
    <dbReference type="NCBI Taxonomy" id="439228"/>
    <lineage>
        <taxon>Bacteria</taxon>
        <taxon>Pseudomonadati</taxon>
        <taxon>Pseudomonadota</taxon>
        <taxon>Alphaproteobacteria</taxon>
        <taxon>Sphingomonadales</taxon>
        <taxon>Sphingomonadaceae</taxon>
        <taxon>Rhizorhabdus</taxon>
    </lineage>
</organism>